<dbReference type="EMBL" id="CASHSV030000024">
    <property type="protein sequence ID" value="CAJ2639097.1"/>
    <property type="molecule type" value="Genomic_DNA"/>
</dbReference>
<accession>A0ACB0J3P7</accession>
<evidence type="ECO:0000313" key="1">
    <source>
        <dbReference type="EMBL" id="CAJ2639097.1"/>
    </source>
</evidence>
<name>A0ACB0J3P7_TRIPR</name>
<gene>
    <name evidence="1" type="ORF">MILVUS5_LOCUS9179</name>
</gene>
<reference evidence="1" key="1">
    <citation type="submission" date="2023-10" db="EMBL/GenBank/DDBJ databases">
        <authorList>
            <person name="Rodriguez Cubillos JULIANA M."/>
            <person name="De Vega J."/>
        </authorList>
    </citation>
    <scope>NUCLEOTIDE SEQUENCE</scope>
</reference>
<proteinExistence type="predicted"/>
<protein>
    <submittedName>
        <fullName evidence="1">Uncharacterized protein</fullName>
    </submittedName>
</protein>
<comment type="caution">
    <text evidence="1">The sequence shown here is derived from an EMBL/GenBank/DDBJ whole genome shotgun (WGS) entry which is preliminary data.</text>
</comment>
<evidence type="ECO:0000313" key="2">
    <source>
        <dbReference type="Proteomes" id="UP001177021"/>
    </source>
</evidence>
<dbReference type="Proteomes" id="UP001177021">
    <property type="component" value="Unassembled WGS sequence"/>
</dbReference>
<organism evidence="1 2">
    <name type="scientific">Trifolium pratense</name>
    <name type="common">Red clover</name>
    <dbReference type="NCBI Taxonomy" id="57577"/>
    <lineage>
        <taxon>Eukaryota</taxon>
        <taxon>Viridiplantae</taxon>
        <taxon>Streptophyta</taxon>
        <taxon>Embryophyta</taxon>
        <taxon>Tracheophyta</taxon>
        <taxon>Spermatophyta</taxon>
        <taxon>Magnoliopsida</taxon>
        <taxon>eudicotyledons</taxon>
        <taxon>Gunneridae</taxon>
        <taxon>Pentapetalae</taxon>
        <taxon>rosids</taxon>
        <taxon>fabids</taxon>
        <taxon>Fabales</taxon>
        <taxon>Fabaceae</taxon>
        <taxon>Papilionoideae</taxon>
        <taxon>50 kb inversion clade</taxon>
        <taxon>NPAAA clade</taxon>
        <taxon>Hologalegina</taxon>
        <taxon>IRL clade</taxon>
        <taxon>Trifolieae</taxon>
        <taxon>Trifolium</taxon>
    </lineage>
</organism>
<sequence>MAAAMIGGAFLSATVQTLLDKLASPEFVDYIKKTKLNEPLLMKLRTTLQYLQGVMDDAEEKQINNRIVKQWLDDLKDAVFDAEDLLNQISYDSLRCKMENTQVGKKANPVWKWNIFSSPFKNLNGEINSQMKIMCERLENFAQHKDIRDLQTKSARVSHRPHSSSVGNESVMVGRENEKETIMNMLLSQKDTTSNNIGVVAILGMGGLGKTTLAQLLYNDEKVQQHFDMKAWVCVSEDFDTMRVTKSLLESITSKTWENTNLDLLRVELKKISREKRFLFVLDDMWNDNYDDWEELVSPFIDGKPGSRVIVTTRQRKVAEVACTFPIQKLEPLSNEECWSLLSKHALGSDEFRHSKNTTLEEIGRKIAKKCGGLPIAAKTLGGLLRSKVDIIEWTSILNSDVWNLPNNNILPALHLSYQYLPSHLKRCFAYCSIFPKDYRLDRKTLVLLWMAEGFLDYYQGGKEMEELGDDCFAELLSRSLIQQSNDDARGKIFLMHDLVNDLATVVSGKSCCRFECGDISENVRHISYNQEDFDIFKKFENVYNLKLLRSFLSITSVYAFNYISIKVVDNFLRTLKRLRVLSLSRYTNITKLPDTIGNLLQLRYLDLSSTGIESLPDTTCNLYNLQTLILSSCKGLTELPVHVGNLINLRHLDITDTNIKELPVEIARLENLQTLTVFVVGEQHVGLSIKELRKFTNLQGKLTIKDLHNVIDAREAEDANLKSKEKIEELELLWGKQCEDSQKVKAVFSMLQPPINLKSLNIGLYGGTSFPSWLGNSSFSNLVSLRINNCEHCTELPPLGQLPSLKDLEIHGMKILETIGLKFYFTEGGECSNSSFQPFLSLERIKFDSMPSWKKWHQFEGINFAFPQLKTVELLNCPELRGQLPDHLSCIEEIVINGCTHLLETPSTLHWLSTIKKININGLSERTQLSLLESDSPCMMQDVKIVECVTLLYLPKLILRSTCLQHLELCRLSSLTAFPSSGLPTSLQSLVIEDCENLSFLHPETWINYTSLVSLTLWRSCDALTSFPLDGFPALQTLEIHKSLDSIYILESPSRQPSNLQSLIIVSLCSLKVKLKMDTLTALTDLSLHCKGELSF</sequence>
<keyword evidence="2" id="KW-1185">Reference proteome</keyword>